<proteinExistence type="predicted"/>
<gene>
    <name evidence="2" type="ORF">EC9_02640</name>
</gene>
<dbReference type="Proteomes" id="UP000319557">
    <property type="component" value="Chromosome"/>
</dbReference>
<protein>
    <recommendedName>
        <fullName evidence="4">MarR family protein</fullName>
    </recommendedName>
</protein>
<keyword evidence="3" id="KW-1185">Reference proteome</keyword>
<evidence type="ECO:0000313" key="2">
    <source>
        <dbReference type="EMBL" id="QDS86106.1"/>
    </source>
</evidence>
<dbReference type="AlphaFoldDB" id="A0A517LU20"/>
<feature type="region of interest" description="Disordered" evidence="1">
    <location>
        <begin position="1"/>
        <end position="44"/>
    </location>
</feature>
<evidence type="ECO:0000256" key="1">
    <source>
        <dbReference type="SAM" id="MobiDB-lite"/>
    </source>
</evidence>
<dbReference type="SUPFAM" id="SSF46785">
    <property type="entry name" value="Winged helix' DNA-binding domain"/>
    <property type="match status" value="1"/>
</dbReference>
<dbReference type="KEGG" id="ruv:EC9_02640"/>
<evidence type="ECO:0000313" key="3">
    <source>
        <dbReference type="Proteomes" id="UP000319557"/>
    </source>
</evidence>
<dbReference type="EMBL" id="CP036261">
    <property type="protein sequence ID" value="QDS86106.1"/>
    <property type="molecule type" value="Genomic_DNA"/>
</dbReference>
<reference evidence="2 3" key="1">
    <citation type="submission" date="2019-02" db="EMBL/GenBank/DDBJ databases">
        <title>Deep-cultivation of Planctomycetes and their phenomic and genomic characterization uncovers novel biology.</title>
        <authorList>
            <person name="Wiegand S."/>
            <person name="Jogler M."/>
            <person name="Boedeker C."/>
            <person name="Pinto D."/>
            <person name="Vollmers J."/>
            <person name="Rivas-Marin E."/>
            <person name="Kohn T."/>
            <person name="Peeters S.H."/>
            <person name="Heuer A."/>
            <person name="Rast P."/>
            <person name="Oberbeckmann S."/>
            <person name="Bunk B."/>
            <person name="Jeske O."/>
            <person name="Meyerdierks A."/>
            <person name="Storesund J.E."/>
            <person name="Kallscheuer N."/>
            <person name="Luecker S."/>
            <person name="Lage O.M."/>
            <person name="Pohl T."/>
            <person name="Merkel B.J."/>
            <person name="Hornburger P."/>
            <person name="Mueller R.-W."/>
            <person name="Bruemmer F."/>
            <person name="Labrenz M."/>
            <person name="Spormann A.M."/>
            <person name="Op den Camp H."/>
            <person name="Overmann J."/>
            <person name="Amann R."/>
            <person name="Jetten M.S.M."/>
            <person name="Mascher T."/>
            <person name="Medema M.H."/>
            <person name="Devos D.P."/>
            <person name="Kaster A.-K."/>
            <person name="Ovreas L."/>
            <person name="Rohde M."/>
            <person name="Galperin M.Y."/>
            <person name="Jogler C."/>
        </authorList>
    </citation>
    <scope>NUCLEOTIDE SEQUENCE [LARGE SCALE GENOMIC DNA]</scope>
    <source>
        <strain evidence="2 3">EC9</strain>
    </source>
</reference>
<name>A0A517LU20_9BACT</name>
<accession>A0A517LU20</accession>
<sequence length="143" mass="15656">MGLDKTADGRPILTGASRLPPMQPTHAPKAQRTSTAKTEPKRKTRDRFAVLNSFVDCTMHKLTRREIAVWMILYRDTRNGTARTSQGNIARRAGMSVKSVKIATGKLIDAGLIRVVFQGGLNRGPSRFQVDPLGNRGSVTGEP</sequence>
<dbReference type="InterPro" id="IPR036390">
    <property type="entry name" value="WH_DNA-bd_sf"/>
</dbReference>
<organism evidence="2 3">
    <name type="scientific">Rosistilla ulvae</name>
    <dbReference type="NCBI Taxonomy" id="1930277"/>
    <lineage>
        <taxon>Bacteria</taxon>
        <taxon>Pseudomonadati</taxon>
        <taxon>Planctomycetota</taxon>
        <taxon>Planctomycetia</taxon>
        <taxon>Pirellulales</taxon>
        <taxon>Pirellulaceae</taxon>
        <taxon>Rosistilla</taxon>
    </lineage>
</organism>
<evidence type="ECO:0008006" key="4">
    <source>
        <dbReference type="Google" id="ProtNLM"/>
    </source>
</evidence>